<dbReference type="AlphaFoldDB" id="A0AAX3T8P7"/>
<organism evidence="3 5">
    <name type="scientific">Gordonia hongkongensis</name>
    <dbReference type="NCBI Taxonomy" id="1701090"/>
    <lineage>
        <taxon>Bacteria</taxon>
        <taxon>Bacillati</taxon>
        <taxon>Actinomycetota</taxon>
        <taxon>Actinomycetes</taxon>
        <taxon>Mycobacteriales</taxon>
        <taxon>Gordoniaceae</taxon>
        <taxon>Gordonia</taxon>
    </lineage>
</organism>
<dbReference type="EMBL" id="CP121270">
    <property type="protein sequence ID" value="WFP25439.1"/>
    <property type="molecule type" value="Genomic_DNA"/>
</dbReference>
<reference evidence="2" key="1">
    <citation type="journal article" date="2022" name="Data Brief">
        <title>Draft genome sequence data of Gordonia hongkongensis strain EUFUS-Z928 isolated from the octocoral Eunicea fusca.</title>
        <authorList>
            <person name="Sanchez-Suarez J."/>
            <person name="Diaz L."/>
            <person name="Melo-Bolivar J."/>
            <person name="Villamil L."/>
        </authorList>
    </citation>
    <scope>NUCLEOTIDE SEQUENCE</scope>
    <source>
        <strain evidence="2">EUFUS-Z928</strain>
    </source>
</reference>
<reference evidence="3" key="3">
    <citation type="submission" date="2023-04" db="EMBL/GenBank/DDBJ databases">
        <title>Complete genome sequence of a phthalic acid esters degrading bacterial strain.</title>
        <authorList>
            <person name="Weng L."/>
            <person name="Jia Y."/>
            <person name="Ren L."/>
        </authorList>
    </citation>
    <scope>NUCLEOTIDE SEQUENCE</scope>
    <source>
        <strain evidence="3">RL-LY01</strain>
    </source>
</reference>
<evidence type="ECO:0000313" key="3">
    <source>
        <dbReference type="EMBL" id="WFP25439.1"/>
    </source>
</evidence>
<gene>
    <name evidence="2" type="ORF">L2299_15690</name>
    <name evidence="3" type="ORF">P9A14_02640</name>
</gene>
<proteinExistence type="predicted"/>
<feature type="signal peptide" evidence="1">
    <location>
        <begin position="1"/>
        <end position="19"/>
    </location>
</feature>
<evidence type="ECO:0000313" key="2">
    <source>
        <dbReference type="EMBL" id="MDF6102497.1"/>
    </source>
</evidence>
<evidence type="ECO:0000313" key="5">
    <source>
        <dbReference type="Proteomes" id="UP001213504"/>
    </source>
</evidence>
<accession>A0AAX3T8P7</accession>
<evidence type="ECO:0000313" key="4">
    <source>
        <dbReference type="Proteomes" id="UP001152308"/>
    </source>
</evidence>
<dbReference type="EMBL" id="JAKJLQ010000012">
    <property type="protein sequence ID" value="MDF6102497.1"/>
    <property type="molecule type" value="Genomic_DNA"/>
</dbReference>
<keyword evidence="1" id="KW-0732">Signal</keyword>
<dbReference type="Proteomes" id="UP001213504">
    <property type="component" value="Chromosome"/>
</dbReference>
<keyword evidence="4" id="KW-1185">Reference proteome</keyword>
<protein>
    <submittedName>
        <fullName evidence="3">Enoyl-CoA hydratase</fullName>
    </submittedName>
</protein>
<evidence type="ECO:0000256" key="1">
    <source>
        <dbReference type="SAM" id="SignalP"/>
    </source>
</evidence>
<name>A0AAX3T8P7_9ACTN</name>
<reference evidence="2" key="2">
    <citation type="submission" date="2022-01" db="EMBL/GenBank/DDBJ databases">
        <authorList>
            <person name="Sanchez-Suarez J."/>
            <person name="Villamil L."/>
            <person name="Diaz L.E."/>
        </authorList>
    </citation>
    <scope>NUCLEOTIDE SEQUENCE</scope>
    <source>
        <strain evidence="2">EUFUS-Z928</strain>
    </source>
</reference>
<feature type="chain" id="PRO_5043444260" evidence="1">
    <location>
        <begin position="20"/>
        <end position="160"/>
    </location>
</feature>
<dbReference type="Proteomes" id="UP001152308">
    <property type="component" value="Unassembled WGS sequence"/>
</dbReference>
<sequence>MNKLMVFMVVLVLASIATVAGGGHSTAAPIPQLSTTGNNFGTFGDHSFCRGAVNIGLDAPAGKPGVVRVTARSHGFTGDGPGWRKNPRCRVLFATTYTSGRGLNIQKWVRAGFGPRRGESKTWDVHTGSGVVVFGVTAYSANSPIASPQSYGAGFYLLVP</sequence>